<gene>
    <name evidence="14" type="ORF">METZ01_LOCUS85557</name>
</gene>
<sequence>MQRLSGFSFLGILRSVLIYEIIIVSLTFVAERSLAQNLPKKESHVDETLPVLEVSATRSDKRAINVPVPLSKVLQREIIFGLPQLSLDEALTHIPGVFFQNQFNAAQDLRISIRGFGARSAFGVRGIKVLVDGIPYTLPDGQTQLDSIDPGVIDSIEILRSPSSSLYGHSSGGVISITTKEGNLSGNESEAHLELGQFGLKKNWLNISGISGHLNYRFYASHLQWDGYRNHSSTENTLMHGKFRLQTGLDSDLTFILSHLHSPKAEDPGALTQLQAESNPQQANSTNISYDVGEKVKEDRVALIYNKHLSPSHKFFLTTHLNRRLFENKLPYTSGGRVEFERWAPGVEARSIFDLKFFDRPGRLIVGADLSFQSDDRKRFDNNNGTPGDKTLDRLETVQSIGQYLRTEWQWTPRLETVGGIRYDRVRFELDDAFLDDGDQSDDQTFSELSGTVGSIFHWNESMHLYANVATAFETPTTTELANDPNGGSGFNSDLKSQYSVSYEVGFKRRPLKGPELDLALFIIRSRDELISYEISGSTFYKNTGRSRRIGLEAGISHHPMKWVKTSLSYTFSDFKFTEFNDSGVDQSGHLIPGIPEHRISFNLNAFSESGWFARSELQHVSAFFLDNGNTAKNSDYTASRVSFGYKKKMGAFVGSLSLGLNNLFDEKYNANTRINASGSRYFEPAPPFNVFGGVSLAYLVLP</sequence>
<evidence type="ECO:0000256" key="8">
    <source>
        <dbReference type="ARBA" id="ARBA00023077"/>
    </source>
</evidence>
<dbReference type="InterPro" id="IPR012910">
    <property type="entry name" value="Plug_dom"/>
</dbReference>
<evidence type="ECO:0000256" key="3">
    <source>
        <dbReference type="ARBA" id="ARBA00022496"/>
    </source>
</evidence>
<feature type="domain" description="TonB-dependent receptor-like beta-barrel" evidence="12">
    <location>
        <begin position="293"/>
        <end position="664"/>
    </location>
</feature>
<protein>
    <recommendedName>
        <fullName evidence="15">TonB-dependent receptor plug domain-containing protein</fullName>
    </recommendedName>
</protein>
<dbReference type="Gene3D" id="2.40.170.20">
    <property type="entry name" value="TonB-dependent receptor, beta-barrel domain"/>
    <property type="match status" value="1"/>
</dbReference>
<dbReference type="InterPro" id="IPR039426">
    <property type="entry name" value="TonB-dep_rcpt-like"/>
</dbReference>
<feature type="transmembrane region" description="Helical" evidence="11">
    <location>
        <begin position="7"/>
        <end position="30"/>
    </location>
</feature>
<comment type="subcellular location">
    <subcellularLocation>
        <location evidence="1">Cell outer membrane</location>
        <topology evidence="1">Multi-pass membrane protein</topology>
    </subcellularLocation>
</comment>
<dbReference type="Gene3D" id="2.170.130.10">
    <property type="entry name" value="TonB-dependent receptor, plug domain"/>
    <property type="match status" value="1"/>
</dbReference>
<keyword evidence="7" id="KW-0406">Ion transport</keyword>
<evidence type="ECO:0000313" key="14">
    <source>
        <dbReference type="EMBL" id="SVA32703.1"/>
    </source>
</evidence>
<dbReference type="InterPro" id="IPR036942">
    <property type="entry name" value="Beta-barrel_TonB_sf"/>
</dbReference>
<evidence type="ECO:0000256" key="4">
    <source>
        <dbReference type="ARBA" id="ARBA00022692"/>
    </source>
</evidence>
<dbReference type="Pfam" id="PF00593">
    <property type="entry name" value="TonB_dep_Rec_b-barrel"/>
    <property type="match status" value="1"/>
</dbReference>
<dbReference type="InterPro" id="IPR000531">
    <property type="entry name" value="Beta-barrel_TonB"/>
</dbReference>
<accession>A0A381V0F8</accession>
<keyword evidence="10" id="KW-0998">Cell outer membrane</keyword>
<feature type="domain" description="TonB-dependent receptor plug" evidence="13">
    <location>
        <begin position="73"/>
        <end position="174"/>
    </location>
</feature>
<evidence type="ECO:0000256" key="7">
    <source>
        <dbReference type="ARBA" id="ARBA00023065"/>
    </source>
</evidence>
<keyword evidence="2" id="KW-0813">Transport</keyword>
<organism evidence="14">
    <name type="scientific">marine metagenome</name>
    <dbReference type="NCBI Taxonomy" id="408172"/>
    <lineage>
        <taxon>unclassified sequences</taxon>
        <taxon>metagenomes</taxon>
        <taxon>ecological metagenomes</taxon>
    </lineage>
</organism>
<evidence type="ECO:0008006" key="15">
    <source>
        <dbReference type="Google" id="ProtNLM"/>
    </source>
</evidence>
<keyword evidence="5" id="KW-0732">Signal</keyword>
<dbReference type="GO" id="GO:0009279">
    <property type="term" value="C:cell outer membrane"/>
    <property type="evidence" value="ECO:0007669"/>
    <property type="project" value="UniProtKB-SubCell"/>
</dbReference>
<dbReference type="SUPFAM" id="SSF56935">
    <property type="entry name" value="Porins"/>
    <property type="match status" value="1"/>
</dbReference>
<keyword evidence="11" id="KW-1133">Transmembrane helix</keyword>
<evidence type="ECO:0000259" key="12">
    <source>
        <dbReference type="Pfam" id="PF00593"/>
    </source>
</evidence>
<evidence type="ECO:0000256" key="5">
    <source>
        <dbReference type="ARBA" id="ARBA00022729"/>
    </source>
</evidence>
<keyword evidence="3" id="KW-0410">Iron transport</keyword>
<proteinExistence type="predicted"/>
<dbReference type="GO" id="GO:0015344">
    <property type="term" value="F:siderophore uptake transmembrane transporter activity"/>
    <property type="evidence" value="ECO:0007669"/>
    <property type="project" value="TreeGrafter"/>
</dbReference>
<keyword evidence="6" id="KW-0408">Iron</keyword>
<keyword evidence="8" id="KW-0798">TonB box</keyword>
<evidence type="ECO:0000256" key="11">
    <source>
        <dbReference type="SAM" id="Phobius"/>
    </source>
</evidence>
<dbReference type="AlphaFoldDB" id="A0A381V0F8"/>
<evidence type="ECO:0000256" key="9">
    <source>
        <dbReference type="ARBA" id="ARBA00023136"/>
    </source>
</evidence>
<dbReference type="EMBL" id="UINC01007328">
    <property type="protein sequence ID" value="SVA32703.1"/>
    <property type="molecule type" value="Genomic_DNA"/>
</dbReference>
<dbReference type="CDD" id="cd01347">
    <property type="entry name" value="ligand_gated_channel"/>
    <property type="match status" value="1"/>
</dbReference>
<dbReference type="PROSITE" id="PS52016">
    <property type="entry name" value="TONB_DEPENDENT_REC_3"/>
    <property type="match status" value="1"/>
</dbReference>
<evidence type="ECO:0000256" key="10">
    <source>
        <dbReference type="ARBA" id="ARBA00023237"/>
    </source>
</evidence>
<dbReference type="Pfam" id="PF07715">
    <property type="entry name" value="Plug"/>
    <property type="match status" value="1"/>
</dbReference>
<keyword evidence="4 11" id="KW-0812">Transmembrane</keyword>
<dbReference type="InterPro" id="IPR037066">
    <property type="entry name" value="Plug_dom_sf"/>
</dbReference>
<dbReference type="PANTHER" id="PTHR32552:SF68">
    <property type="entry name" value="FERRICHROME OUTER MEMBRANE TRANSPORTER_PHAGE RECEPTOR"/>
    <property type="match status" value="1"/>
</dbReference>
<evidence type="ECO:0000259" key="13">
    <source>
        <dbReference type="Pfam" id="PF07715"/>
    </source>
</evidence>
<reference evidence="14" key="1">
    <citation type="submission" date="2018-05" db="EMBL/GenBank/DDBJ databases">
        <authorList>
            <person name="Lanie J.A."/>
            <person name="Ng W.-L."/>
            <person name="Kazmierczak K.M."/>
            <person name="Andrzejewski T.M."/>
            <person name="Davidsen T.M."/>
            <person name="Wayne K.J."/>
            <person name="Tettelin H."/>
            <person name="Glass J.I."/>
            <person name="Rusch D."/>
            <person name="Podicherti R."/>
            <person name="Tsui H.-C.T."/>
            <person name="Winkler M.E."/>
        </authorList>
    </citation>
    <scope>NUCLEOTIDE SEQUENCE</scope>
</reference>
<name>A0A381V0F8_9ZZZZ</name>
<evidence type="ECO:0000256" key="2">
    <source>
        <dbReference type="ARBA" id="ARBA00022448"/>
    </source>
</evidence>
<evidence type="ECO:0000256" key="6">
    <source>
        <dbReference type="ARBA" id="ARBA00023004"/>
    </source>
</evidence>
<evidence type="ECO:0000256" key="1">
    <source>
        <dbReference type="ARBA" id="ARBA00004571"/>
    </source>
</evidence>
<keyword evidence="9 11" id="KW-0472">Membrane</keyword>
<dbReference type="PANTHER" id="PTHR32552">
    <property type="entry name" value="FERRICHROME IRON RECEPTOR-RELATED"/>
    <property type="match status" value="1"/>
</dbReference>